<dbReference type="EMBL" id="CATQJL010000316">
    <property type="protein sequence ID" value="CAJ0606164.1"/>
    <property type="molecule type" value="Genomic_DNA"/>
</dbReference>
<keyword evidence="1" id="KW-0812">Transmembrane</keyword>
<evidence type="ECO:0000313" key="2">
    <source>
        <dbReference type="EMBL" id="CAJ0606164.1"/>
    </source>
</evidence>
<dbReference type="PANTHER" id="PTHR31859:SF9">
    <property type="entry name" value="TETRATRICOPEPTIDE REPEAT PROTEIN 39B"/>
    <property type="match status" value="1"/>
</dbReference>
<dbReference type="Proteomes" id="UP001176961">
    <property type="component" value="Unassembled WGS sequence"/>
</dbReference>
<dbReference type="InterPro" id="IPR019412">
    <property type="entry name" value="IML2/TPR_39"/>
</dbReference>
<evidence type="ECO:0000313" key="3">
    <source>
        <dbReference type="Proteomes" id="UP001176961"/>
    </source>
</evidence>
<accession>A0AA36H9L7</accession>
<dbReference type="InterPro" id="IPR011990">
    <property type="entry name" value="TPR-like_helical_dom_sf"/>
</dbReference>
<dbReference type="Gene3D" id="1.25.40.10">
    <property type="entry name" value="Tetratricopeptide repeat domain"/>
    <property type="match status" value="1"/>
</dbReference>
<gene>
    <name evidence="2" type="ORF">CYNAS_LOCUS18147</name>
</gene>
<organism evidence="2 3">
    <name type="scientific">Cylicocyclus nassatus</name>
    <name type="common">Nematode worm</name>
    <dbReference type="NCBI Taxonomy" id="53992"/>
    <lineage>
        <taxon>Eukaryota</taxon>
        <taxon>Metazoa</taxon>
        <taxon>Ecdysozoa</taxon>
        <taxon>Nematoda</taxon>
        <taxon>Chromadorea</taxon>
        <taxon>Rhabditida</taxon>
        <taxon>Rhabditina</taxon>
        <taxon>Rhabditomorpha</taxon>
        <taxon>Strongyloidea</taxon>
        <taxon>Strongylidae</taxon>
        <taxon>Cylicocyclus</taxon>
    </lineage>
</organism>
<protein>
    <recommendedName>
        <fullName evidence="4">Tetratricopeptide repeat protein 39B</fullName>
    </recommendedName>
</protein>
<sequence length="583" mass="66462">MNEVQRPRSLSRITIGTVSESDAEYLDATEHITYGDSLELLDTIAETQITLNLFLNNKFALAEERMAQLADRSMYHALGYSSIVFIKAMMTCDKGDLDRAMQVCKDACTVIERFRQKFSFSDTFLSLGGRTSRVITDEELHAELCYAESLLIRAALSFFQDDNFASFIRGALRIRSCYQIYRYCERLMMDESLWIGRDYRIREHFEAGVLMGLGTFNLMLSTLPSKVLRLLEVVGFSGDKVIGMRELHRCAAMTNTLMATFSVMLLLAWNLIACFMFGAGQPDLALCQRLIPSLMSKYPKGAIVLFLRARLLLVSGDIDSAIYCFNMSIQSQQEYKQFHHVAYWELLFAHCYLGQWAKSANYAKLLVNESRWSRCVYTYLLCILFAADTSCESSKRDETVEALAKKVDGLRQRIAGKSIPVEKYCARKANRFVTKKSLMFAHYEFMYFWGGFEIVANNLHVMQGILEDLESIWALRKSGADADDRALYFFLKAVCLRNLRQPAAAEVALQEVLRLEDDLVDFAYLPPNALYELALIRVADGMREEAEALLAKARSFKGFPLENKLHFRIHSAMENLGARTPMV</sequence>
<name>A0AA36H9L7_CYLNA</name>
<keyword evidence="1" id="KW-1133">Transmembrane helix</keyword>
<reference evidence="2" key="1">
    <citation type="submission" date="2023-07" db="EMBL/GenBank/DDBJ databases">
        <authorList>
            <consortium name="CYATHOMIX"/>
        </authorList>
    </citation>
    <scope>NUCLEOTIDE SEQUENCE</scope>
    <source>
        <strain evidence="2">N/A</strain>
    </source>
</reference>
<evidence type="ECO:0008006" key="4">
    <source>
        <dbReference type="Google" id="ProtNLM"/>
    </source>
</evidence>
<dbReference type="SMART" id="SM00028">
    <property type="entry name" value="TPR"/>
    <property type="match status" value="3"/>
</dbReference>
<evidence type="ECO:0000256" key="1">
    <source>
        <dbReference type="SAM" id="Phobius"/>
    </source>
</evidence>
<keyword evidence="1" id="KW-0472">Membrane</keyword>
<dbReference type="SUPFAM" id="SSF48452">
    <property type="entry name" value="TPR-like"/>
    <property type="match status" value="1"/>
</dbReference>
<dbReference type="PANTHER" id="PTHR31859">
    <property type="entry name" value="TETRATRICOPEPTIDE REPEAT PROTEIN 39 FAMILY MEMBER"/>
    <property type="match status" value="1"/>
</dbReference>
<dbReference type="InterPro" id="IPR019734">
    <property type="entry name" value="TPR_rpt"/>
</dbReference>
<keyword evidence="3" id="KW-1185">Reference proteome</keyword>
<comment type="caution">
    <text evidence="2">The sequence shown here is derived from an EMBL/GenBank/DDBJ whole genome shotgun (WGS) entry which is preliminary data.</text>
</comment>
<dbReference type="AlphaFoldDB" id="A0AA36H9L7"/>
<dbReference type="Pfam" id="PF10300">
    <property type="entry name" value="Iml2-TPR_39"/>
    <property type="match status" value="1"/>
</dbReference>
<proteinExistence type="predicted"/>
<feature type="transmembrane region" description="Helical" evidence="1">
    <location>
        <begin position="257"/>
        <end position="279"/>
    </location>
</feature>